<dbReference type="AlphaFoldDB" id="A0A1G2R641"/>
<reference evidence="1 2" key="1">
    <citation type="journal article" date="2016" name="Nat. Commun.">
        <title>Thousands of microbial genomes shed light on interconnected biogeochemical processes in an aquifer system.</title>
        <authorList>
            <person name="Anantharaman K."/>
            <person name="Brown C.T."/>
            <person name="Hug L.A."/>
            <person name="Sharon I."/>
            <person name="Castelle C.J."/>
            <person name="Probst A.J."/>
            <person name="Thomas B.C."/>
            <person name="Singh A."/>
            <person name="Wilkins M.J."/>
            <person name="Karaoz U."/>
            <person name="Brodie E.L."/>
            <person name="Williams K.H."/>
            <person name="Hubbard S.S."/>
            <person name="Banfield J.F."/>
        </authorList>
    </citation>
    <scope>NUCLEOTIDE SEQUENCE [LARGE SCALE GENOMIC DNA]</scope>
</reference>
<sequence>METPVLEVMRAVVRELGSNVELVVGFVEIPELAGARRIPVVVHLIDAVGQGRTNDIYCRLARVRHDNVLSGVIELVKRERIDTVALHTPSSQPELESGKVLKELIQQSLPCAVRVFNLQEAHSQA</sequence>
<evidence type="ECO:0000313" key="2">
    <source>
        <dbReference type="Proteomes" id="UP000178529"/>
    </source>
</evidence>
<proteinExistence type="predicted"/>
<dbReference type="EMBL" id="MHTY01000027">
    <property type="protein sequence ID" value="OHA68330.1"/>
    <property type="molecule type" value="Genomic_DNA"/>
</dbReference>
<gene>
    <name evidence="1" type="ORF">A3J68_00175</name>
</gene>
<evidence type="ECO:0000313" key="1">
    <source>
        <dbReference type="EMBL" id="OHA68330.1"/>
    </source>
</evidence>
<dbReference type="Proteomes" id="UP000178529">
    <property type="component" value="Unassembled WGS sequence"/>
</dbReference>
<protein>
    <submittedName>
        <fullName evidence="1">Uncharacterized protein</fullName>
    </submittedName>
</protein>
<name>A0A1G2R641_9BACT</name>
<organism evidence="1 2">
    <name type="scientific">Candidatus Wildermuthbacteria bacterium RIFCSPHIGHO2_02_FULL_48_16</name>
    <dbReference type="NCBI Taxonomy" id="1802453"/>
    <lineage>
        <taxon>Bacteria</taxon>
        <taxon>Candidatus Wildermuthiibacteriota</taxon>
    </lineage>
</organism>
<accession>A0A1G2R641</accession>
<comment type="caution">
    <text evidence="1">The sequence shown here is derived from an EMBL/GenBank/DDBJ whole genome shotgun (WGS) entry which is preliminary data.</text>
</comment>